<dbReference type="RefSeq" id="WP_146201519.1">
    <property type="nucleotide sequence ID" value="NZ_QGGG01000014.1"/>
</dbReference>
<evidence type="ECO:0000313" key="1">
    <source>
        <dbReference type="EMBL" id="PWJ79789.1"/>
    </source>
</evidence>
<accession>A0A316BYS2</accession>
<name>A0A316BYS2_PSESE</name>
<dbReference type="EMBL" id="QGGG01000014">
    <property type="protein sequence ID" value="PWJ79789.1"/>
    <property type="molecule type" value="Genomic_DNA"/>
</dbReference>
<comment type="caution">
    <text evidence="1">The sequence shown here is derived from an EMBL/GenBank/DDBJ whole genome shotgun (WGS) entry which is preliminary data.</text>
</comment>
<keyword evidence="2" id="KW-1185">Reference proteome</keyword>
<sequence>MKNPFRTAGTLVKIEKQIREREATLGELVKKQAVIEKILEGKGAELRGFVRQFPSEDPPAELRHAVAMAREHHCVIIESIAECESQLSDLRGDLKAEQERAQREDVAGTLERAADAVEQVSKELGSAVGAVAEAITKLRAVIPQNLATHEADRDSRPYGRSGGTYGSAEELASALLGEILFEQMPELFDRQPHVVGSAVAAIRTPNIREIVLHRMNLNGRHPRSTFVDGVPTGLPAEEAVKVFTKGWRERAEWIRSGEIAADLSIIECPKREEASPNLSETQVMVTRKFRYIGEKGRRSFCDKWSYHLPNAIAHAAIAAGYAVAFDSPEGQEAYSAERKARERDRERGVSEIVDPFGTLDDYADLGNPLGIPVIGTTEEAVDLMHASGSGGVIASSRRGG</sequence>
<dbReference type="AlphaFoldDB" id="A0A316BYS2"/>
<dbReference type="Proteomes" id="UP000245396">
    <property type="component" value="Unassembled WGS sequence"/>
</dbReference>
<proteinExistence type="predicted"/>
<evidence type="ECO:0000313" key="2">
    <source>
        <dbReference type="Proteomes" id="UP000245396"/>
    </source>
</evidence>
<organism evidence="1 2">
    <name type="scientific">Pseudaminobacter salicylatoxidans</name>
    <dbReference type="NCBI Taxonomy" id="93369"/>
    <lineage>
        <taxon>Bacteria</taxon>
        <taxon>Pseudomonadati</taxon>
        <taxon>Pseudomonadota</taxon>
        <taxon>Alphaproteobacteria</taxon>
        <taxon>Hyphomicrobiales</taxon>
        <taxon>Phyllobacteriaceae</taxon>
        <taxon>Pseudaminobacter</taxon>
    </lineage>
</organism>
<reference evidence="1 2" key="1">
    <citation type="submission" date="2018-05" db="EMBL/GenBank/DDBJ databases">
        <title>Genomic Encyclopedia of Type Strains, Phase IV (KMG-IV): sequencing the most valuable type-strain genomes for metagenomic binning, comparative biology and taxonomic classification.</title>
        <authorList>
            <person name="Goeker M."/>
        </authorList>
    </citation>
    <scope>NUCLEOTIDE SEQUENCE [LARGE SCALE GENOMIC DNA]</scope>
    <source>
        <strain evidence="1 2">DSM 6986</strain>
    </source>
</reference>
<protein>
    <submittedName>
        <fullName evidence="1">Uncharacterized protein</fullName>
    </submittedName>
</protein>
<gene>
    <name evidence="1" type="ORF">C7441_11466</name>
</gene>